<reference evidence="6 7" key="1">
    <citation type="submission" date="2016-10" db="EMBL/GenBank/DDBJ databases">
        <title>Draft genome sequence of Coniochaeta ligniaria NRRL30616, a lignocellulolytic fungus for bioabatement of inhibitors in plant biomass hydrolysates.</title>
        <authorList>
            <consortium name="DOE Joint Genome Institute"/>
            <person name="Jimenez D.J."/>
            <person name="Hector R.E."/>
            <person name="Riley R."/>
            <person name="Sun H."/>
            <person name="Grigoriev I.V."/>
            <person name="Van Elsas J.D."/>
            <person name="Nichols N.N."/>
        </authorList>
    </citation>
    <scope>NUCLEOTIDE SEQUENCE [LARGE SCALE GENOMIC DNA]</scope>
    <source>
        <strain evidence="6 7">NRRL 30616</strain>
    </source>
</reference>
<dbReference type="InterPro" id="IPR000571">
    <property type="entry name" value="Znf_CCCH"/>
</dbReference>
<organism evidence="6 7">
    <name type="scientific">Coniochaeta ligniaria NRRL 30616</name>
    <dbReference type="NCBI Taxonomy" id="1408157"/>
    <lineage>
        <taxon>Eukaryota</taxon>
        <taxon>Fungi</taxon>
        <taxon>Dikarya</taxon>
        <taxon>Ascomycota</taxon>
        <taxon>Pezizomycotina</taxon>
        <taxon>Sordariomycetes</taxon>
        <taxon>Sordariomycetidae</taxon>
        <taxon>Coniochaetales</taxon>
        <taxon>Coniochaetaceae</taxon>
        <taxon>Coniochaeta</taxon>
    </lineage>
</organism>
<name>A0A1J7JJZ6_9PEZI</name>
<keyword evidence="1 4" id="KW-0479">Metal-binding</keyword>
<evidence type="ECO:0000313" key="7">
    <source>
        <dbReference type="Proteomes" id="UP000182658"/>
    </source>
</evidence>
<sequence length="785" mass="85649">MDQGWEAMRQALHRVRPVCRFFAAGKCRNGDNCRFSHDQESQAGRVSVTIVSDTPCKFFARGLCQKGQSCSFAHDPDARPTGEVKATNDGLEPLEDDDLKDDFIRPLSGGVVHFENGAAVSKISLASDFSSVRLSNLPSNSTPASVLALLAGVGIDQPLESIRVYKSVTDETETCVANLRAEDPDFADAVCSRLVPAARGHVKVTPYATTLSKMASGSGGRHTSTKKVHVSWFRPTKSVWLKFSDESVAKVSKAFFDSGEYKISGQHVRASRPTGSQDRRNPGRTIWTVQLVSVSAEATQDLVRDCFEPGHEPFHIEMTDASYEAEDNTACGAVRGMLTEIGPLEWWKTNVGTGGKRMRAVACFASESDARAAVNDLNNATAPFGSDIRLTLDLATSTKFKLLARIFDVIAPEIKALKTTWAAQHLVRLYDYDVDGKFKSLKIEGRQSQDVANAAAELEAILAGTIAEDANGKLWSPSLAHNGGLLQKIKDIEQQTGVVVLRDTKKCHVRVIGPETKRSEAVGLIANILQDDTSSLFTIELTTDQYEWARRGGFRAITTALGRKIAKFDIVAEPKQILIVGSKDDYDKAIEMIAAVNDENLTSSDGDTCSICWCEAEDPVLCHQYCGDCFEALAHSDASSASRVQCKGADDTCKTTITLDDLHKHLSSSAFETVLEESLKNHIDSHPLEYRPCPSPGCTQIYRVAPSGVHVCTECLVVTCKTCNEAHAGKTCGEHRDFNSEEQQELRKVKWELGAKDCPTCGAAIEKTEGTASSRKRPEVLLLLY</sequence>
<evidence type="ECO:0000256" key="1">
    <source>
        <dbReference type="ARBA" id="ARBA00022723"/>
    </source>
</evidence>
<dbReference type="Gene3D" id="4.10.1000.10">
    <property type="entry name" value="Zinc finger, CCCH-type"/>
    <property type="match status" value="2"/>
</dbReference>
<dbReference type="GO" id="GO:0004842">
    <property type="term" value="F:ubiquitin-protein transferase activity"/>
    <property type="evidence" value="ECO:0007669"/>
    <property type="project" value="InterPro"/>
</dbReference>
<evidence type="ECO:0000313" key="6">
    <source>
        <dbReference type="EMBL" id="OIW30160.1"/>
    </source>
</evidence>
<dbReference type="Pfam" id="PF00642">
    <property type="entry name" value="zf-CCCH"/>
    <property type="match status" value="1"/>
</dbReference>
<dbReference type="CDD" id="cd20335">
    <property type="entry name" value="BRcat_RBR"/>
    <property type="match status" value="1"/>
</dbReference>
<keyword evidence="3 4" id="KW-0862">Zinc</keyword>
<feature type="zinc finger region" description="C3H1-type" evidence="4">
    <location>
        <begin position="14"/>
        <end position="40"/>
    </location>
</feature>
<dbReference type="InParanoid" id="A0A1J7JJZ6"/>
<evidence type="ECO:0000256" key="3">
    <source>
        <dbReference type="ARBA" id="ARBA00022833"/>
    </source>
</evidence>
<evidence type="ECO:0000259" key="5">
    <source>
        <dbReference type="PROSITE" id="PS50103"/>
    </source>
</evidence>
<dbReference type="InterPro" id="IPR036855">
    <property type="entry name" value="Znf_CCCH_sf"/>
</dbReference>
<proteinExistence type="predicted"/>
<evidence type="ECO:0000256" key="4">
    <source>
        <dbReference type="PROSITE-ProRule" id="PRU00723"/>
    </source>
</evidence>
<keyword evidence="2 4" id="KW-0863">Zinc-finger</keyword>
<evidence type="ECO:0000256" key="2">
    <source>
        <dbReference type="ARBA" id="ARBA00022771"/>
    </source>
</evidence>
<dbReference type="PROSITE" id="PS50103">
    <property type="entry name" value="ZF_C3H1"/>
    <property type="match status" value="2"/>
</dbReference>
<protein>
    <recommendedName>
        <fullName evidence="5">C3H1-type domain-containing protein</fullName>
    </recommendedName>
</protein>
<keyword evidence="7" id="KW-1185">Reference proteome</keyword>
<feature type="zinc finger region" description="C3H1-type" evidence="4">
    <location>
        <begin position="55"/>
        <end position="77"/>
    </location>
</feature>
<gene>
    <name evidence="6" type="ORF">CONLIGDRAFT_714562</name>
</gene>
<dbReference type="PANTHER" id="PTHR11685">
    <property type="entry name" value="RBR FAMILY RING FINGER AND IBR DOMAIN-CONTAINING"/>
    <property type="match status" value="1"/>
</dbReference>
<accession>A0A1J7JJZ6</accession>
<feature type="domain" description="C3H1-type" evidence="5">
    <location>
        <begin position="14"/>
        <end position="40"/>
    </location>
</feature>
<feature type="domain" description="C3H1-type" evidence="5">
    <location>
        <begin position="55"/>
        <end position="77"/>
    </location>
</feature>
<dbReference type="SMART" id="SM00356">
    <property type="entry name" value="ZnF_C3H1"/>
    <property type="match status" value="2"/>
</dbReference>
<dbReference type="STRING" id="1408157.A0A1J7JJZ6"/>
<dbReference type="Pfam" id="PF18044">
    <property type="entry name" value="zf-CCCH_4"/>
    <property type="match status" value="1"/>
</dbReference>
<dbReference type="InterPro" id="IPR041367">
    <property type="entry name" value="Znf-CCCH_4"/>
</dbReference>
<dbReference type="GO" id="GO:0016567">
    <property type="term" value="P:protein ubiquitination"/>
    <property type="evidence" value="ECO:0007669"/>
    <property type="project" value="InterPro"/>
</dbReference>
<dbReference type="GO" id="GO:0008270">
    <property type="term" value="F:zinc ion binding"/>
    <property type="evidence" value="ECO:0007669"/>
    <property type="project" value="UniProtKB-KW"/>
</dbReference>
<dbReference type="SUPFAM" id="SSF90229">
    <property type="entry name" value="CCCH zinc finger"/>
    <property type="match status" value="2"/>
</dbReference>
<dbReference type="AlphaFoldDB" id="A0A1J7JJZ6"/>
<dbReference type="EMBL" id="KV875097">
    <property type="protein sequence ID" value="OIW30160.1"/>
    <property type="molecule type" value="Genomic_DNA"/>
</dbReference>
<dbReference type="Proteomes" id="UP000182658">
    <property type="component" value="Unassembled WGS sequence"/>
</dbReference>
<dbReference type="OrthoDB" id="1431934at2759"/>
<dbReference type="InterPro" id="IPR031127">
    <property type="entry name" value="E3_UB_ligase_RBR"/>
</dbReference>